<dbReference type="Gene3D" id="3.40.50.300">
    <property type="entry name" value="P-loop containing nucleotide triphosphate hydrolases"/>
    <property type="match status" value="1"/>
</dbReference>
<dbReference type="RefSeq" id="WP_269605136.1">
    <property type="nucleotide sequence ID" value="NZ_JAPWIJ010000005.1"/>
</dbReference>
<gene>
    <name evidence="5" type="ORF">O4220_14030</name>
</gene>
<proteinExistence type="predicted"/>
<keyword evidence="3 5" id="KW-0067">ATP-binding</keyword>
<keyword evidence="2" id="KW-0547">Nucleotide-binding</keyword>
<evidence type="ECO:0000256" key="1">
    <source>
        <dbReference type="ARBA" id="ARBA00022448"/>
    </source>
</evidence>
<evidence type="ECO:0000256" key="2">
    <source>
        <dbReference type="ARBA" id="ARBA00022741"/>
    </source>
</evidence>
<dbReference type="SMART" id="SM00382">
    <property type="entry name" value="AAA"/>
    <property type="match status" value="1"/>
</dbReference>
<dbReference type="SUPFAM" id="SSF52540">
    <property type="entry name" value="P-loop containing nucleoside triphosphate hydrolases"/>
    <property type="match status" value="1"/>
</dbReference>
<dbReference type="InterPro" id="IPR003593">
    <property type="entry name" value="AAA+_ATPase"/>
</dbReference>
<dbReference type="EMBL" id="JAPWIJ010000005">
    <property type="protein sequence ID" value="MCZ4519634.1"/>
    <property type="molecule type" value="Genomic_DNA"/>
</dbReference>
<dbReference type="InterPro" id="IPR003439">
    <property type="entry name" value="ABC_transporter-like_ATP-bd"/>
</dbReference>
<dbReference type="PANTHER" id="PTHR24220">
    <property type="entry name" value="IMPORT ATP-BINDING PROTEIN"/>
    <property type="match status" value="1"/>
</dbReference>
<dbReference type="PROSITE" id="PS00211">
    <property type="entry name" value="ABC_TRANSPORTER_1"/>
    <property type="match status" value="1"/>
</dbReference>
<dbReference type="InterPro" id="IPR027417">
    <property type="entry name" value="P-loop_NTPase"/>
</dbReference>
<evidence type="ECO:0000259" key="4">
    <source>
        <dbReference type="PROSITE" id="PS50893"/>
    </source>
</evidence>
<dbReference type="InterPro" id="IPR015854">
    <property type="entry name" value="ABC_transpr_LolD-like"/>
</dbReference>
<organism evidence="5 6">
    <name type="scientific">Rhodococcus ruber</name>
    <dbReference type="NCBI Taxonomy" id="1830"/>
    <lineage>
        <taxon>Bacteria</taxon>
        <taxon>Bacillati</taxon>
        <taxon>Actinomycetota</taxon>
        <taxon>Actinomycetes</taxon>
        <taxon>Mycobacteriales</taxon>
        <taxon>Nocardiaceae</taxon>
        <taxon>Rhodococcus</taxon>
    </lineage>
</organism>
<feature type="domain" description="ABC transporter" evidence="4">
    <location>
        <begin position="2"/>
        <end position="237"/>
    </location>
</feature>
<dbReference type="CDD" id="cd03255">
    <property type="entry name" value="ABC_MJ0796_LolCDE_FtsE"/>
    <property type="match status" value="1"/>
</dbReference>
<dbReference type="InterPro" id="IPR017911">
    <property type="entry name" value="MacB-like_ATP-bd"/>
</dbReference>
<dbReference type="InterPro" id="IPR017871">
    <property type="entry name" value="ABC_transporter-like_CS"/>
</dbReference>
<dbReference type="Proteomes" id="UP001081071">
    <property type="component" value="Unassembled WGS sequence"/>
</dbReference>
<evidence type="ECO:0000256" key="3">
    <source>
        <dbReference type="ARBA" id="ARBA00022840"/>
    </source>
</evidence>
<name>A0ABT4MG00_9NOCA</name>
<keyword evidence="1" id="KW-0813">Transport</keyword>
<evidence type="ECO:0000313" key="5">
    <source>
        <dbReference type="EMBL" id="MCZ4519634.1"/>
    </source>
</evidence>
<dbReference type="PROSITE" id="PS50893">
    <property type="entry name" value="ABC_TRANSPORTER_2"/>
    <property type="match status" value="1"/>
</dbReference>
<dbReference type="PANTHER" id="PTHR24220:SF685">
    <property type="entry name" value="ABC TRANSPORTER RELATED"/>
    <property type="match status" value="1"/>
</dbReference>
<evidence type="ECO:0000313" key="6">
    <source>
        <dbReference type="Proteomes" id="UP001081071"/>
    </source>
</evidence>
<dbReference type="Pfam" id="PF00005">
    <property type="entry name" value="ABC_tran"/>
    <property type="match status" value="1"/>
</dbReference>
<accession>A0ABT4MG00</accession>
<keyword evidence="6" id="KW-1185">Reference proteome</keyword>
<reference evidence="5" key="1">
    <citation type="submission" date="2022-12" db="EMBL/GenBank/DDBJ databases">
        <authorList>
            <person name="Krivoruchko A.V."/>
            <person name="Elkin A."/>
        </authorList>
    </citation>
    <scope>NUCLEOTIDE SEQUENCE</scope>
    <source>
        <strain evidence="5">IEGM 1391</strain>
    </source>
</reference>
<protein>
    <submittedName>
        <fullName evidence="5">ABC transporter ATP-binding protein</fullName>
    </submittedName>
</protein>
<comment type="caution">
    <text evidence="5">The sequence shown here is derived from an EMBL/GenBank/DDBJ whole genome shotgun (WGS) entry which is preliminary data.</text>
</comment>
<sequence>MTASQGLVKRFGKESVPVLSGITHSFAPSSWTAIMGSSGSGKSTLLNCLSGLERPDEGMVTLDGIPLGGLDDDQLAELRRDRCGFVFQDYNLFEALDVAENVALPARLAGAHSEIDRVREVLGRVGLADRARDSIDTLSGGQRQRVAIARAMLNQPSVVFADEPTGALDVRTAHDVLALLRQVASQFGSTVLMATHDAWAAAWADEVIVLADGVVVERLPGGNVDRVLRGVNTVHENTRRKIR</sequence>
<dbReference type="GO" id="GO:0005524">
    <property type="term" value="F:ATP binding"/>
    <property type="evidence" value="ECO:0007669"/>
    <property type="project" value="UniProtKB-KW"/>
</dbReference>